<evidence type="ECO:0000313" key="2">
    <source>
        <dbReference type="Proteomes" id="UP000001227"/>
    </source>
</evidence>
<dbReference type="KEGG" id="aas:Aasi_0090"/>
<dbReference type="eggNOG" id="COG5238">
    <property type="taxonomic scope" value="Bacteria"/>
</dbReference>
<gene>
    <name evidence="1" type="ordered locus">Aasi_0090</name>
</gene>
<keyword evidence="2" id="KW-1185">Reference proteome</keyword>
<evidence type="ECO:0000313" key="1">
    <source>
        <dbReference type="EMBL" id="ACE05538.1"/>
    </source>
</evidence>
<dbReference type="Proteomes" id="UP000001227">
    <property type="component" value="Chromosome"/>
</dbReference>
<accession>B3EUB9</accession>
<proteinExistence type="predicted"/>
<name>B3EUB9_AMOA5</name>
<organism evidence="1 2">
    <name type="scientific">Amoebophilus asiaticus (strain 5a2)</name>
    <dbReference type="NCBI Taxonomy" id="452471"/>
    <lineage>
        <taxon>Bacteria</taxon>
        <taxon>Pseudomonadati</taxon>
        <taxon>Bacteroidota</taxon>
        <taxon>Cytophagia</taxon>
        <taxon>Cytophagales</taxon>
        <taxon>Amoebophilaceae</taxon>
        <taxon>Candidatus Amoebophilus</taxon>
    </lineage>
</organism>
<dbReference type="AlphaFoldDB" id="B3EUB9"/>
<dbReference type="HOGENOM" id="CLU_2950015_0_0_10"/>
<sequence>MVCFLLISLLLQSCGGSTNLPIEEVNEHEGEQGRRKRARIEIREEQQQNLIRPTAKEVK</sequence>
<reference evidence="1 2" key="1">
    <citation type="journal article" date="2010" name="J. Bacteriol.">
        <title>The genome of the amoeba symbiont 'Candidatus Amoebophilus asiaticus' reveals common mechanisms for host cell interaction among amoeba-associated bacteria.</title>
        <authorList>
            <person name="Schmitz-Esser S."/>
            <person name="Tischler P."/>
            <person name="Arnold R."/>
            <person name="Montanaro J."/>
            <person name="Wagner M."/>
            <person name="Rattei T."/>
            <person name="Horn M."/>
        </authorList>
    </citation>
    <scope>NUCLEOTIDE SEQUENCE [LARGE SCALE GENOMIC DNA]</scope>
    <source>
        <strain evidence="1 2">5a2</strain>
    </source>
</reference>
<protein>
    <submittedName>
        <fullName evidence="1">Uncharacterized protein</fullName>
    </submittedName>
</protein>
<dbReference type="EMBL" id="CP001102">
    <property type="protein sequence ID" value="ACE05538.1"/>
    <property type="molecule type" value="Genomic_DNA"/>
</dbReference>